<evidence type="ECO:0000313" key="3">
    <source>
        <dbReference type="Proteomes" id="UP000828390"/>
    </source>
</evidence>
<reference evidence="2" key="2">
    <citation type="submission" date="2020-11" db="EMBL/GenBank/DDBJ databases">
        <authorList>
            <person name="McCartney M.A."/>
            <person name="Auch B."/>
            <person name="Kono T."/>
            <person name="Mallez S."/>
            <person name="Becker A."/>
            <person name="Gohl D.M."/>
            <person name="Silverstein K.A.T."/>
            <person name="Koren S."/>
            <person name="Bechman K.B."/>
            <person name="Herman A."/>
            <person name="Abrahante J.E."/>
            <person name="Garbe J."/>
        </authorList>
    </citation>
    <scope>NUCLEOTIDE SEQUENCE</scope>
    <source>
        <strain evidence="2">Duluth1</strain>
        <tissue evidence="2">Whole animal</tissue>
    </source>
</reference>
<organism evidence="2 3">
    <name type="scientific">Dreissena polymorpha</name>
    <name type="common">Zebra mussel</name>
    <name type="synonym">Mytilus polymorpha</name>
    <dbReference type="NCBI Taxonomy" id="45954"/>
    <lineage>
        <taxon>Eukaryota</taxon>
        <taxon>Metazoa</taxon>
        <taxon>Spiralia</taxon>
        <taxon>Lophotrochozoa</taxon>
        <taxon>Mollusca</taxon>
        <taxon>Bivalvia</taxon>
        <taxon>Autobranchia</taxon>
        <taxon>Heteroconchia</taxon>
        <taxon>Euheterodonta</taxon>
        <taxon>Imparidentia</taxon>
        <taxon>Neoheterodontei</taxon>
        <taxon>Myida</taxon>
        <taxon>Dreissenoidea</taxon>
        <taxon>Dreissenidae</taxon>
        <taxon>Dreissena</taxon>
    </lineage>
</organism>
<proteinExistence type="predicted"/>
<protein>
    <submittedName>
        <fullName evidence="2">Uncharacterized protein</fullName>
    </submittedName>
</protein>
<accession>A0A9D4EUD5</accession>
<gene>
    <name evidence="2" type="ORF">DPMN_164014</name>
</gene>
<comment type="caution">
    <text evidence="2">The sequence shown here is derived from an EMBL/GenBank/DDBJ whole genome shotgun (WGS) entry which is preliminary data.</text>
</comment>
<dbReference type="EMBL" id="JAIWYP010000008">
    <property type="protein sequence ID" value="KAH3785918.1"/>
    <property type="molecule type" value="Genomic_DNA"/>
</dbReference>
<name>A0A9D4EUD5_DREPO</name>
<dbReference type="AlphaFoldDB" id="A0A9D4EUD5"/>
<feature type="chain" id="PRO_5039183030" evidence="1">
    <location>
        <begin position="19"/>
        <end position="60"/>
    </location>
</feature>
<reference evidence="2" key="1">
    <citation type="journal article" date="2019" name="bioRxiv">
        <title>The Genome of the Zebra Mussel, Dreissena polymorpha: A Resource for Invasive Species Research.</title>
        <authorList>
            <person name="McCartney M.A."/>
            <person name="Auch B."/>
            <person name="Kono T."/>
            <person name="Mallez S."/>
            <person name="Zhang Y."/>
            <person name="Obille A."/>
            <person name="Becker A."/>
            <person name="Abrahante J.E."/>
            <person name="Garbe J."/>
            <person name="Badalamenti J.P."/>
            <person name="Herman A."/>
            <person name="Mangelson H."/>
            <person name="Liachko I."/>
            <person name="Sullivan S."/>
            <person name="Sone E.D."/>
            <person name="Koren S."/>
            <person name="Silverstein K.A.T."/>
            <person name="Beckman K.B."/>
            <person name="Gohl D.M."/>
        </authorList>
    </citation>
    <scope>NUCLEOTIDE SEQUENCE</scope>
    <source>
        <strain evidence="2">Duluth1</strain>
        <tissue evidence="2">Whole animal</tissue>
    </source>
</reference>
<sequence>MTQVVAWFVCFCVAVTNGAVVRFVAEPDIVQRLDALTIQVNDNKAEIAKQRRYTENMQCG</sequence>
<keyword evidence="3" id="KW-1185">Reference proteome</keyword>
<feature type="signal peptide" evidence="1">
    <location>
        <begin position="1"/>
        <end position="18"/>
    </location>
</feature>
<evidence type="ECO:0000313" key="2">
    <source>
        <dbReference type="EMBL" id="KAH3785918.1"/>
    </source>
</evidence>
<keyword evidence="1" id="KW-0732">Signal</keyword>
<evidence type="ECO:0000256" key="1">
    <source>
        <dbReference type="SAM" id="SignalP"/>
    </source>
</evidence>
<dbReference type="Proteomes" id="UP000828390">
    <property type="component" value="Unassembled WGS sequence"/>
</dbReference>